<organism evidence="1 2">
    <name type="scientific">Haematococcus lacustris</name>
    <name type="common">Green alga</name>
    <name type="synonym">Haematococcus pluvialis</name>
    <dbReference type="NCBI Taxonomy" id="44745"/>
    <lineage>
        <taxon>Eukaryota</taxon>
        <taxon>Viridiplantae</taxon>
        <taxon>Chlorophyta</taxon>
        <taxon>core chlorophytes</taxon>
        <taxon>Chlorophyceae</taxon>
        <taxon>CS clade</taxon>
        <taxon>Chlamydomonadales</taxon>
        <taxon>Haematococcaceae</taxon>
        <taxon>Haematococcus</taxon>
    </lineage>
</organism>
<protein>
    <submittedName>
        <fullName evidence="1">Uncharacterized protein</fullName>
    </submittedName>
</protein>
<evidence type="ECO:0000313" key="1">
    <source>
        <dbReference type="EMBL" id="GFH21189.1"/>
    </source>
</evidence>
<evidence type="ECO:0000313" key="2">
    <source>
        <dbReference type="Proteomes" id="UP000485058"/>
    </source>
</evidence>
<proteinExistence type="predicted"/>
<dbReference type="EMBL" id="BLLF01001776">
    <property type="protein sequence ID" value="GFH21189.1"/>
    <property type="molecule type" value="Genomic_DNA"/>
</dbReference>
<sequence>MADGGFCICLEIMKGGHGGVARAAPASWQLVWTKSRGSAGAACWDDVDLGCAPAPTRSPDLAQQAGSGPLHLPHRPLLLAAAG</sequence>
<accession>A0A699ZNL0</accession>
<dbReference type="AlphaFoldDB" id="A0A699ZNL0"/>
<comment type="caution">
    <text evidence="1">The sequence shown here is derived from an EMBL/GenBank/DDBJ whole genome shotgun (WGS) entry which is preliminary data.</text>
</comment>
<dbReference type="Proteomes" id="UP000485058">
    <property type="component" value="Unassembled WGS sequence"/>
</dbReference>
<name>A0A699ZNL0_HAELA</name>
<reference evidence="1 2" key="1">
    <citation type="submission" date="2020-02" db="EMBL/GenBank/DDBJ databases">
        <title>Draft genome sequence of Haematococcus lacustris strain NIES-144.</title>
        <authorList>
            <person name="Morimoto D."/>
            <person name="Nakagawa S."/>
            <person name="Yoshida T."/>
            <person name="Sawayama S."/>
        </authorList>
    </citation>
    <scope>NUCLEOTIDE SEQUENCE [LARGE SCALE GENOMIC DNA]</scope>
    <source>
        <strain evidence="1 2">NIES-144</strain>
    </source>
</reference>
<gene>
    <name evidence="1" type="ORF">HaLaN_18440</name>
</gene>
<keyword evidence="2" id="KW-1185">Reference proteome</keyword>